<dbReference type="SUPFAM" id="SSF47954">
    <property type="entry name" value="Cyclin-like"/>
    <property type="match status" value="1"/>
</dbReference>
<dbReference type="RefSeq" id="XP_043001977.1">
    <property type="nucleotide sequence ID" value="XM_043160022.1"/>
</dbReference>
<dbReference type="KEGG" id="more:E1B28_003067"/>
<feature type="compositionally biased region" description="Basic and acidic residues" evidence="1">
    <location>
        <begin position="54"/>
        <end position="63"/>
    </location>
</feature>
<reference evidence="2" key="1">
    <citation type="journal article" date="2021" name="Genome Biol. Evol.">
        <title>The assembled and annotated genome of the fairy-ring fungus Marasmius oreades.</title>
        <authorList>
            <person name="Hiltunen M."/>
            <person name="Ament-Velasquez S.L."/>
            <person name="Johannesson H."/>
        </authorList>
    </citation>
    <scope>NUCLEOTIDE SEQUENCE</scope>
    <source>
        <strain evidence="2">03SP1</strain>
    </source>
</reference>
<dbReference type="OrthoDB" id="3063752at2759"/>
<name>A0A9P7RLM8_9AGAR</name>
<evidence type="ECO:0000313" key="3">
    <source>
        <dbReference type="Proteomes" id="UP001049176"/>
    </source>
</evidence>
<dbReference type="Gene3D" id="1.10.472.10">
    <property type="entry name" value="Cyclin-like"/>
    <property type="match status" value="1"/>
</dbReference>
<accession>A0A9P7RLM8</accession>
<feature type="compositionally biased region" description="Basic and acidic residues" evidence="1">
    <location>
        <begin position="78"/>
        <end position="87"/>
    </location>
</feature>
<feature type="region of interest" description="Disordered" evidence="1">
    <location>
        <begin position="140"/>
        <end position="182"/>
    </location>
</feature>
<keyword evidence="3" id="KW-1185">Reference proteome</keyword>
<comment type="caution">
    <text evidence="2">The sequence shown here is derived from an EMBL/GenBank/DDBJ whole genome shotgun (WGS) entry which is preliminary data.</text>
</comment>
<dbReference type="GeneID" id="66072143"/>
<feature type="region of interest" description="Disordered" evidence="1">
    <location>
        <begin position="1"/>
        <end position="24"/>
    </location>
</feature>
<dbReference type="Proteomes" id="UP001049176">
    <property type="component" value="Chromosome 11"/>
</dbReference>
<organism evidence="2 3">
    <name type="scientific">Marasmius oreades</name>
    <name type="common">fairy-ring Marasmius</name>
    <dbReference type="NCBI Taxonomy" id="181124"/>
    <lineage>
        <taxon>Eukaryota</taxon>
        <taxon>Fungi</taxon>
        <taxon>Dikarya</taxon>
        <taxon>Basidiomycota</taxon>
        <taxon>Agaricomycotina</taxon>
        <taxon>Agaricomycetes</taxon>
        <taxon>Agaricomycetidae</taxon>
        <taxon>Agaricales</taxon>
        <taxon>Marasmiineae</taxon>
        <taxon>Marasmiaceae</taxon>
        <taxon>Marasmius</taxon>
    </lineage>
</organism>
<evidence type="ECO:0000313" key="2">
    <source>
        <dbReference type="EMBL" id="KAG7085506.1"/>
    </source>
</evidence>
<gene>
    <name evidence="2" type="ORF">E1B28_003067</name>
</gene>
<protein>
    <submittedName>
        <fullName evidence="2">Uncharacterized protein</fullName>
    </submittedName>
</protein>
<dbReference type="AlphaFoldDB" id="A0A9P7RLM8"/>
<proteinExistence type="predicted"/>
<dbReference type="CDD" id="cd20557">
    <property type="entry name" value="CYCLIN_ScPCL1-like"/>
    <property type="match status" value="1"/>
</dbReference>
<dbReference type="InterPro" id="IPR036915">
    <property type="entry name" value="Cyclin-like_sf"/>
</dbReference>
<evidence type="ECO:0000256" key="1">
    <source>
        <dbReference type="SAM" id="MobiDB-lite"/>
    </source>
</evidence>
<feature type="region of interest" description="Disordered" evidence="1">
    <location>
        <begin position="36"/>
        <end position="112"/>
    </location>
</feature>
<dbReference type="EMBL" id="CM032191">
    <property type="protein sequence ID" value="KAG7085506.1"/>
    <property type="molecule type" value="Genomic_DNA"/>
</dbReference>
<sequence length="518" mass="57882">MFGLLFPNGEREKPSKSFTSTSTSMLSSFFTNHRRVFARPSQAEPPAPSPSPLKSKDIEESRILSRAKPPAPSPSPLKSKDIEESRILSRAKPPAPPLTSSPDPLKPRDIKEPPIFSASSFLSLPSVADLIRATEHVAPPALRRSTKRHLEPDEEDRSLSTKLTACSPASKRRRTDLCESDPPQGVVVAAPTSPSVASAPSAGEEQPDEILYRTGFEPHAIGIWIAELLNDRFSTSALLENDDSFLTTLFMKQLSNDLIELIHSLNPSNNTIFIGLVYLERLMRNTSLRGMGTQKERLEMMKRTFIMALHLAFTWTDDVPWSLAYICQKMDLTLQKAKRWEIEALTILEYNLAISRATALRWLDALEEHAHDIIFQPNLAQALHGIFEAAREAFWKCGEVKDRARAVASSGSPLPVPRLVTAPPAQPDLGFSRSRSPIFGGDLETMPSSRYIIDIVDEQPALLHRSYNSVDSSRTSWSRTVDSEAWEWYYESDRLFPSLHQPQPVYPPYQLSMLAAVA</sequence>